<feature type="signal peptide" evidence="1">
    <location>
        <begin position="1"/>
        <end position="24"/>
    </location>
</feature>
<dbReference type="RefSeq" id="WP_161262562.1">
    <property type="nucleotide sequence ID" value="NZ_JAFBDC010000011.1"/>
</dbReference>
<name>A0A845LCR9_HELGE</name>
<dbReference type="InterPro" id="IPR036582">
    <property type="entry name" value="Mao_N_sf"/>
</dbReference>
<evidence type="ECO:0000256" key="1">
    <source>
        <dbReference type="SAM" id="SignalP"/>
    </source>
</evidence>
<keyword evidence="1" id="KW-0732">Signal</keyword>
<evidence type="ECO:0000313" key="4">
    <source>
        <dbReference type="Proteomes" id="UP000471031"/>
    </source>
</evidence>
<proteinExistence type="predicted"/>
<dbReference type="EMBL" id="WXEX01000012">
    <property type="protein sequence ID" value="MZP43988.1"/>
    <property type="molecule type" value="Genomic_DNA"/>
</dbReference>
<keyword evidence="4" id="KW-1185">Reference proteome</keyword>
<sequence>MKKRVAVCALATSLALTTVSTAWAASPPDLKGLLNQIKNESTETALPDSIVTESLTMPDPAISDEAAHPANAVDLKQLANQWNLSGFSGIKVLGNGQEIAFDVPPQIVDGRTLIPVRKVTEAFGAQAKFDDTTRTVTLQLAGDTIQLTLDSAQALVNQKPVTLDVPARAVDGRTLVPLRFISENLGKAVNYAQAGNVTVINITDK</sequence>
<organism evidence="3 4">
    <name type="scientific">Heliomicrobium gestii</name>
    <name type="common">Heliobacterium gestii</name>
    <dbReference type="NCBI Taxonomy" id="2699"/>
    <lineage>
        <taxon>Bacteria</taxon>
        <taxon>Bacillati</taxon>
        <taxon>Bacillota</taxon>
        <taxon>Clostridia</taxon>
        <taxon>Eubacteriales</taxon>
        <taxon>Heliobacteriaceae</taxon>
        <taxon>Heliomicrobium</taxon>
    </lineage>
</organism>
<dbReference type="OrthoDB" id="268113at2"/>
<feature type="chain" id="PRO_5032892152" description="Copper amine oxidase-like N-terminal domain-containing protein" evidence="1">
    <location>
        <begin position="25"/>
        <end position="205"/>
    </location>
</feature>
<dbReference type="Gene3D" id="3.30.457.10">
    <property type="entry name" value="Copper amine oxidase-like, N-terminal domain"/>
    <property type="match status" value="1"/>
</dbReference>
<dbReference type="InterPro" id="IPR012854">
    <property type="entry name" value="Cu_amine_oxidase-like_N"/>
</dbReference>
<dbReference type="AlphaFoldDB" id="A0A845LCR9"/>
<accession>A0A845LCR9</accession>
<dbReference type="SUPFAM" id="SSF55383">
    <property type="entry name" value="Copper amine oxidase, domain N"/>
    <property type="match status" value="1"/>
</dbReference>
<protein>
    <recommendedName>
        <fullName evidence="2">Copper amine oxidase-like N-terminal domain-containing protein</fullName>
    </recommendedName>
</protein>
<comment type="caution">
    <text evidence="3">The sequence shown here is derived from an EMBL/GenBank/DDBJ whole genome shotgun (WGS) entry which is preliminary data.</text>
</comment>
<dbReference type="Pfam" id="PF07833">
    <property type="entry name" value="Cu_amine_oxidN1"/>
    <property type="match status" value="1"/>
</dbReference>
<reference evidence="3 4" key="1">
    <citation type="submission" date="2020-01" db="EMBL/GenBank/DDBJ databases">
        <title>Whole genome sequence of Heliobacterium gestii DSM 11169.</title>
        <authorList>
            <person name="Kyndt J.A."/>
            <person name="Meyer T.E."/>
        </authorList>
    </citation>
    <scope>NUCLEOTIDE SEQUENCE [LARGE SCALE GENOMIC DNA]</scope>
    <source>
        <strain evidence="3 4">DSM 11169</strain>
    </source>
</reference>
<evidence type="ECO:0000313" key="3">
    <source>
        <dbReference type="EMBL" id="MZP43988.1"/>
    </source>
</evidence>
<dbReference type="Proteomes" id="UP000471031">
    <property type="component" value="Unassembled WGS sequence"/>
</dbReference>
<evidence type="ECO:0000259" key="2">
    <source>
        <dbReference type="Pfam" id="PF07833"/>
    </source>
</evidence>
<gene>
    <name evidence="3" type="ORF">GTO89_13195</name>
</gene>
<feature type="domain" description="Copper amine oxidase-like N-terminal" evidence="2">
    <location>
        <begin position="95"/>
        <end position="198"/>
    </location>
</feature>